<organism evidence="3 4">
    <name type="scientific">Qipengyuania profundimaris</name>
    <dbReference type="NCBI Taxonomy" id="3067652"/>
    <lineage>
        <taxon>Bacteria</taxon>
        <taxon>Pseudomonadati</taxon>
        <taxon>Pseudomonadota</taxon>
        <taxon>Alphaproteobacteria</taxon>
        <taxon>Sphingomonadales</taxon>
        <taxon>Erythrobacteraceae</taxon>
        <taxon>Qipengyuania</taxon>
    </lineage>
</organism>
<dbReference type="EMBL" id="JAVAIM010000001">
    <property type="protein sequence ID" value="MDP4574506.1"/>
    <property type="molecule type" value="Genomic_DNA"/>
</dbReference>
<feature type="region of interest" description="Disordered" evidence="1">
    <location>
        <begin position="22"/>
        <end position="91"/>
    </location>
</feature>
<evidence type="ECO:0000313" key="3">
    <source>
        <dbReference type="EMBL" id="MDP4574506.1"/>
    </source>
</evidence>
<proteinExistence type="predicted"/>
<protein>
    <submittedName>
        <fullName evidence="3">Copper resistance protein B</fullName>
    </submittedName>
</protein>
<evidence type="ECO:0000256" key="2">
    <source>
        <dbReference type="SAM" id="SignalP"/>
    </source>
</evidence>
<reference evidence="3 4" key="1">
    <citation type="submission" date="2023-08" db="EMBL/GenBank/DDBJ databases">
        <title>genomic of G39.</title>
        <authorList>
            <person name="Wang Y."/>
        </authorList>
    </citation>
    <scope>NUCLEOTIDE SEQUENCE [LARGE SCALE GENOMIC DNA]</scope>
    <source>
        <strain evidence="3 4">G39</strain>
    </source>
</reference>
<comment type="caution">
    <text evidence="3">The sequence shown here is derived from an EMBL/GenBank/DDBJ whole genome shotgun (WGS) entry which is preliminary data.</text>
</comment>
<keyword evidence="2" id="KW-0732">Signal</keyword>
<sequence>MRGRLVLGAALMLAAAPLAAQDHSGHAMPDHSAHQQQPEEQAAAEDHSKHQQAPAPFVLPDMTGAPKMDHSTMDHSAHQVGDLPEGPPPPEAFEGPQHAADAIYGPAVMAEARATNHATHGDMKTGMLMAERLEARIGEGEDGFLWDLQGWYGGDIDKLVIKSEGEGEFGGAVEDAELQALWGHAIGPFFDLQAGVRLDIEPETRSHLVLGVQGLAPYMWHVDAAAFLSDRGDLTARIEGEYDQKLTQRLILQPRAELELAAQDIPGREIGAGLTKFETGLRLRYEIAREFAPYVGVGYETKLGETRSIARAAGDDPDGLKLLLGLRAWF</sequence>
<dbReference type="Proteomes" id="UP001240639">
    <property type="component" value="Unassembled WGS sequence"/>
</dbReference>
<dbReference type="InterPro" id="IPR007939">
    <property type="entry name" value="Cu-R_B_prcur"/>
</dbReference>
<feature type="chain" id="PRO_5046588327" evidence="2">
    <location>
        <begin position="21"/>
        <end position="330"/>
    </location>
</feature>
<feature type="compositionally biased region" description="Basic and acidic residues" evidence="1">
    <location>
        <begin position="67"/>
        <end position="77"/>
    </location>
</feature>
<name>A0ABT9HMX3_9SPHN</name>
<gene>
    <name evidence="3" type="ORF">Q9K02_05060</name>
</gene>
<dbReference type="Pfam" id="PF05275">
    <property type="entry name" value="CopB"/>
    <property type="match status" value="1"/>
</dbReference>
<keyword evidence="4" id="KW-1185">Reference proteome</keyword>
<evidence type="ECO:0000313" key="4">
    <source>
        <dbReference type="Proteomes" id="UP001240639"/>
    </source>
</evidence>
<feature type="compositionally biased region" description="Basic and acidic residues" evidence="1">
    <location>
        <begin position="23"/>
        <end position="33"/>
    </location>
</feature>
<evidence type="ECO:0000256" key="1">
    <source>
        <dbReference type="SAM" id="MobiDB-lite"/>
    </source>
</evidence>
<feature type="signal peptide" evidence="2">
    <location>
        <begin position="1"/>
        <end position="20"/>
    </location>
</feature>
<dbReference type="RefSeq" id="WP_305931909.1">
    <property type="nucleotide sequence ID" value="NZ_JAVAIM010000001.1"/>
</dbReference>
<accession>A0ABT9HMX3</accession>